<feature type="coiled-coil region" evidence="1">
    <location>
        <begin position="11"/>
        <end position="45"/>
    </location>
</feature>
<keyword evidence="1" id="KW-0175">Coiled coil</keyword>
<reference evidence="3" key="1">
    <citation type="submission" date="2025-08" db="UniProtKB">
        <authorList>
            <consortium name="RefSeq"/>
        </authorList>
    </citation>
    <scope>IDENTIFICATION</scope>
    <source>
        <tissue evidence="3">Entire body</tissue>
    </source>
</reference>
<dbReference type="Proteomes" id="UP000192223">
    <property type="component" value="Unplaced"/>
</dbReference>
<gene>
    <name evidence="3" type="primary">LOC108735749</name>
</gene>
<accession>A0A1W4WHG3</accession>
<keyword evidence="2" id="KW-1185">Reference proteome</keyword>
<dbReference type="AlphaFoldDB" id="A0A1W4WHG3"/>
<dbReference type="InParanoid" id="A0A1W4WHG3"/>
<protein>
    <submittedName>
        <fullName evidence="3">Uncharacterized protein LOC108735749</fullName>
    </submittedName>
</protein>
<dbReference type="GeneID" id="108735749"/>
<evidence type="ECO:0000256" key="1">
    <source>
        <dbReference type="SAM" id="Coils"/>
    </source>
</evidence>
<name>A0A1W4WHG3_AGRPL</name>
<proteinExistence type="predicted"/>
<feature type="coiled-coil region" evidence="1">
    <location>
        <begin position="448"/>
        <end position="475"/>
    </location>
</feature>
<dbReference type="KEGG" id="apln:108735749"/>
<sequence>MSNPKMVSNAQRKNKIKSAELEADLDRLEKERKGEIRNYNTIKQRFKAKHAKLDYYAGKAEDIPEVRMYETHNPGFCYKRNGECRIPQMSISAPVVDYQELHNMLFTNDDLDIEKVLCLHLLTAHRFEMLAPVVKPVGYVSKDQCPLERLLERSKRRKPENRMVKMLPLYVLDVQPEDQPPKRKPKTDVKVQINDDRLNGRILINEKIQTIITTVLTALNSSSPSKLKTLVTTAENPKDLEKVLEKSECQMFIRDLQHQTIVTSCESFYLIQSSKIMVHDLKVSSNLKILETVLDSIRFNVLQYPTKKQTTRRTSEDIDGSSIPYAKSTKSTHSSYVSIPMSATASVAGKFLASTSKKDTSETNTFIVEKLISTASSSKDVRKKLSREISIVKPLNKLPEYEDEISSIASVEVLNKDNTKGNISLKEAKVLVDIDYDLLADLLSKKTNRAIQRDLAKLKEKIEEHECEKSCETQSDSISGGSILEHARVSIRRLNCPACLLKWKNPYPIPKTPKRISIPQLDQNNYKSIRTDSMHIISTIIDRELLKLEADRENEKKRKTLTSSPVEEERKFSRAVLETVNLNAIDLAKINQEIRERETQSKLEKFLKGEQLEY</sequence>
<dbReference type="OrthoDB" id="7683519at2759"/>
<dbReference type="RefSeq" id="XP_018323386.1">
    <property type="nucleotide sequence ID" value="XM_018467884.1"/>
</dbReference>
<evidence type="ECO:0000313" key="2">
    <source>
        <dbReference type="Proteomes" id="UP000192223"/>
    </source>
</evidence>
<organism evidence="2 3">
    <name type="scientific">Agrilus planipennis</name>
    <name type="common">Emerald ash borer</name>
    <name type="synonym">Agrilus marcopoli</name>
    <dbReference type="NCBI Taxonomy" id="224129"/>
    <lineage>
        <taxon>Eukaryota</taxon>
        <taxon>Metazoa</taxon>
        <taxon>Ecdysozoa</taxon>
        <taxon>Arthropoda</taxon>
        <taxon>Hexapoda</taxon>
        <taxon>Insecta</taxon>
        <taxon>Pterygota</taxon>
        <taxon>Neoptera</taxon>
        <taxon>Endopterygota</taxon>
        <taxon>Coleoptera</taxon>
        <taxon>Polyphaga</taxon>
        <taxon>Elateriformia</taxon>
        <taxon>Buprestoidea</taxon>
        <taxon>Buprestidae</taxon>
        <taxon>Agrilinae</taxon>
        <taxon>Agrilus</taxon>
    </lineage>
</organism>
<evidence type="ECO:0000313" key="3">
    <source>
        <dbReference type="RefSeq" id="XP_018323386.1"/>
    </source>
</evidence>